<dbReference type="Proteomes" id="UP000257045">
    <property type="component" value="Unassembled WGS sequence"/>
</dbReference>
<evidence type="ECO:0000313" key="1">
    <source>
        <dbReference type="EMBL" id="RDU71491.1"/>
    </source>
</evidence>
<accession>A0A3D8J3Z5</accession>
<sequence>MKLEAQLLEDNQIKITCTGKYKPQRDRMEFKNFFCSTLTQYPQSKSVVVSFEQPNIDMNILGLLLKFIKIDSYEIHLLVLHYSCFRMLEDLYLLEKFNVKYQKVSV</sequence>
<keyword evidence="2" id="KW-1185">Reference proteome</keyword>
<dbReference type="AlphaFoldDB" id="A0A3D8J3Z5"/>
<dbReference type="EMBL" id="NXLV01000003">
    <property type="protein sequence ID" value="RDU71491.1"/>
    <property type="molecule type" value="Genomic_DNA"/>
</dbReference>
<reference evidence="1 2" key="1">
    <citation type="submission" date="2018-04" db="EMBL/GenBank/DDBJ databases">
        <title>Novel Campyloabacter and Helicobacter Species and Strains.</title>
        <authorList>
            <person name="Mannion A.J."/>
            <person name="Shen Z."/>
            <person name="Fox J.G."/>
        </authorList>
    </citation>
    <scope>NUCLEOTIDE SEQUENCE [LARGE SCALE GENOMIC DNA]</scope>
    <source>
        <strain evidence="1 2">MIT 04-9366</strain>
    </source>
</reference>
<organism evidence="1 2">
    <name type="scientific">Helicobacter brantae</name>
    <dbReference type="NCBI Taxonomy" id="375927"/>
    <lineage>
        <taxon>Bacteria</taxon>
        <taxon>Pseudomonadati</taxon>
        <taxon>Campylobacterota</taxon>
        <taxon>Epsilonproteobacteria</taxon>
        <taxon>Campylobacterales</taxon>
        <taxon>Helicobacteraceae</taxon>
        <taxon>Helicobacter</taxon>
    </lineage>
</organism>
<proteinExistence type="predicted"/>
<evidence type="ECO:0008006" key="3">
    <source>
        <dbReference type="Google" id="ProtNLM"/>
    </source>
</evidence>
<evidence type="ECO:0000313" key="2">
    <source>
        <dbReference type="Proteomes" id="UP000257045"/>
    </source>
</evidence>
<comment type="caution">
    <text evidence="1">The sequence shown here is derived from an EMBL/GenBank/DDBJ whole genome shotgun (WGS) entry which is preliminary data.</text>
</comment>
<gene>
    <name evidence="1" type="ORF">CQA58_02800</name>
</gene>
<dbReference type="OrthoDB" id="5328431at2"/>
<dbReference type="RefSeq" id="WP_115569202.1">
    <property type="nucleotide sequence ID" value="NZ_NXLV01000003.1"/>
</dbReference>
<protein>
    <recommendedName>
        <fullName evidence="3">STAS domain-containing protein</fullName>
    </recommendedName>
</protein>
<name>A0A3D8J3Z5_9HELI</name>